<reference evidence="2 3" key="1">
    <citation type="submission" date="2019-11" db="EMBL/GenBank/DDBJ databases">
        <title>Winogradskyella ouciana sp. nov., isolated from the hadal seawater of the Mariana Trench.</title>
        <authorList>
            <person name="Liu R."/>
        </authorList>
    </citation>
    <scope>NUCLEOTIDE SEQUENCE [LARGE SCALE GENOMIC DNA]</scope>
    <source>
        <strain evidence="2 3">ZXX205</strain>
    </source>
</reference>
<dbReference type="Proteomes" id="UP000447545">
    <property type="component" value="Unassembled WGS sequence"/>
</dbReference>
<feature type="transmembrane region" description="Helical" evidence="1">
    <location>
        <begin position="80"/>
        <end position="99"/>
    </location>
</feature>
<evidence type="ECO:0000313" key="3">
    <source>
        <dbReference type="Proteomes" id="UP000447545"/>
    </source>
</evidence>
<accession>A0A7K1GDT4</accession>
<keyword evidence="1" id="KW-0472">Membrane</keyword>
<sequence>MKKNKLHNVKKTGFKTPDHYFESFEDKLFERMSESQSISDVQSTGFKVPKDYFDSVEDNVMRKLNEDETRVVKLSSRKRLYYIAGIAASLVLLFAIFIGKGGSTEELSVEMVETYLESQDLDSYELAQLLSDAEILEEDFTITQTNYNEENLESYLLDNVDIEAMLE</sequence>
<comment type="caution">
    <text evidence="2">The sequence shown here is derived from an EMBL/GenBank/DDBJ whole genome shotgun (WGS) entry which is preliminary data.</text>
</comment>
<protein>
    <submittedName>
        <fullName evidence="2">Uncharacterized protein</fullName>
    </submittedName>
</protein>
<dbReference type="AlphaFoldDB" id="A0A7K1GDT4"/>
<keyword evidence="3" id="KW-1185">Reference proteome</keyword>
<proteinExistence type="predicted"/>
<name>A0A7K1GDT4_9FLAO</name>
<organism evidence="2 3">
    <name type="scientific">Winogradskyella ouciana</name>
    <dbReference type="NCBI Taxonomy" id="2608631"/>
    <lineage>
        <taxon>Bacteria</taxon>
        <taxon>Pseudomonadati</taxon>
        <taxon>Bacteroidota</taxon>
        <taxon>Flavobacteriia</taxon>
        <taxon>Flavobacteriales</taxon>
        <taxon>Flavobacteriaceae</taxon>
        <taxon>Winogradskyella</taxon>
    </lineage>
</organism>
<keyword evidence="1" id="KW-0812">Transmembrane</keyword>
<dbReference type="RefSeq" id="WP_155089486.1">
    <property type="nucleotide sequence ID" value="NZ_WJYA01000006.1"/>
</dbReference>
<evidence type="ECO:0000313" key="2">
    <source>
        <dbReference type="EMBL" id="MTE27470.1"/>
    </source>
</evidence>
<evidence type="ECO:0000256" key="1">
    <source>
        <dbReference type="SAM" id="Phobius"/>
    </source>
</evidence>
<dbReference type="EMBL" id="WJYA01000006">
    <property type="protein sequence ID" value="MTE27470.1"/>
    <property type="molecule type" value="Genomic_DNA"/>
</dbReference>
<keyword evidence="1" id="KW-1133">Transmembrane helix</keyword>
<gene>
    <name evidence="2" type="ORF">F1003_11060</name>
</gene>